<dbReference type="Pfam" id="PF00024">
    <property type="entry name" value="PAN_1"/>
    <property type="match status" value="1"/>
</dbReference>
<evidence type="ECO:0000259" key="4">
    <source>
        <dbReference type="Pfam" id="PF00024"/>
    </source>
</evidence>
<name>A0ABP0SW72_9DINO</name>
<keyword evidence="3" id="KW-0472">Membrane</keyword>
<accession>A0ABP0SW72</accession>
<keyword evidence="6" id="KW-1185">Reference proteome</keyword>
<gene>
    <name evidence="5" type="ORF">CCMP2556_LOCUS54179</name>
</gene>
<keyword evidence="3" id="KW-0812">Transmembrane</keyword>
<evidence type="ECO:0000256" key="1">
    <source>
        <dbReference type="ARBA" id="ARBA00022737"/>
    </source>
</evidence>
<evidence type="ECO:0000256" key="3">
    <source>
        <dbReference type="SAM" id="Phobius"/>
    </source>
</evidence>
<organism evidence="5 6">
    <name type="scientific">Durusdinium trenchii</name>
    <dbReference type="NCBI Taxonomy" id="1381693"/>
    <lineage>
        <taxon>Eukaryota</taxon>
        <taxon>Sar</taxon>
        <taxon>Alveolata</taxon>
        <taxon>Dinophyceae</taxon>
        <taxon>Suessiales</taxon>
        <taxon>Symbiodiniaceae</taxon>
        <taxon>Durusdinium</taxon>
    </lineage>
</organism>
<dbReference type="Gene3D" id="3.50.4.10">
    <property type="entry name" value="Hepatocyte Growth Factor"/>
    <property type="match status" value="1"/>
</dbReference>
<feature type="domain" description="Apple" evidence="4">
    <location>
        <begin position="5"/>
        <end position="37"/>
    </location>
</feature>
<dbReference type="Proteomes" id="UP001642484">
    <property type="component" value="Unassembled WGS sequence"/>
</dbReference>
<dbReference type="SUPFAM" id="SSF57414">
    <property type="entry name" value="Hairpin loop containing domain-like"/>
    <property type="match status" value="1"/>
</dbReference>
<dbReference type="EMBL" id="CAXAMN010028473">
    <property type="protein sequence ID" value="CAK9116668.1"/>
    <property type="molecule type" value="Genomic_DNA"/>
</dbReference>
<dbReference type="InterPro" id="IPR003609">
    <property type="entry name" value="Pan_app"/>
</dbReference>
<keyword evidence="2" id="KW-1015">Disulfide bond</keyword>
<feature type="transmembrane region" description="Helical" evidence="3">
    <location>
        <begin position="134"/>
        <end position="158"/>
    </location>
</feature>
<keyword evidence="3" id="KW-1133">Transmembrane helix</keyword>
<evidence type="ECO:0000313" key="5">
    <source>
        <dbReference type="EMBL" id="CAK9116668.1"/>
    </source>
</evidence>
<proteinExistence type="predicted"/>
<dbReference type="InterPro" id="IPR000177">
    <property type="entry name" value="Apple"/>
</dbReference>
<comment type="caution">
    <text evidence="5">The sequence shown here is derived from an EMBL/GenBank/DDBJ whole genome shotgun (WGS) entry which is preliminary data.</text>
</comment>
<sequence>MDAITCQKACAFTASCAHFTYYTDSKGCWLLTAAAQLNEKGDDAFRPSEIYAISGPKECPPAQIKKKNVTDDVHPDAEGHYTVAPGVEISPTGPRPVVPFLGSSFNETLWVNKSGWEVPYTGGMRVPEKILGVSWYWCLAAVAVVAFACCCAMCCCCCQSSPRRRKRAIEAEITRSKDEDEPLVKRPMKDAGLFRPQLHVPQLPLPQLVTPQLVSMPAEANVRSMELHVSPIISPRASPRGSPARFVRTLAAP</sequence>
<keyword evidence="1" id="KW-0677">Repeat</keyword>
<reference evidence="5 6" key="1">
    <citation type="submission" date="2024-02" db="EMBL/GenBank/DDBJ databases">
        <authorList>
            <person name="Chen Y."/>
            <person name="Shah S."/>
            <person name="Dougan E. K."/>
            <person name="Thang M."/>
            <person name="Chan C."/>
        </authorList>
    </citation>
    <scope>NUCLEOTIDE SEQUENCE [LARGE SCALE GENOMIC DNA]</scope>
</reference>
<evidence type="ECO:0000313" key="6">
    <source>
        <dbReference type="Proteomes" id="UP001642484"/>
    </source>
</evidence>
<evidence type="ECO:0000256" key="2">
    <source>
        <dbReference type="ARBA" id="ARBA00023157"/>
    </source>
</evidence>
<protein>
    <recommendedName>
        <fullName evidence="4">Apple domain-containing protein</fullName>
    </recommendedName>
</protein>
<dbReference type="CDD" id="cd01100">
    <property type="entry name" value="APPLE_Factor_XI_like"/>
    <property type="match status" value="1"/>
</dbReference>